<dbReference type="RefSeq" id="WP_092531437.1">
    <property type="nucleotide sequence ID" value="NZ_FNKQ01000001.1"/>
</dbReference>
<dbReference type="CDD" id="cd05233">
    <property type="entry name" value="SDR_c"/>
    <property type="match status" value="1"/>
</dbReference>
<evidence type="ECO:0000256" key="1">
    <source>
        <dbReference type="ARBA" id="ARBA00006484"/>
    </source>
</evidence>
<reference evidence="4" key="2">
    <citation type="submission" date="2016-10" db="EMBL/GenBank/DDBJ databases">
        <authorList>
            <person name="Varghese N."/>
            <person name="Submissions S."/>
        </authorList>
    </citation>
    <scope>NUCLEOTIDE SEQUENCE [LARGE SCALE GENOMIC DNA]</scope>
    <source>
        <strain evidence="4">CGMCC 1.12397</strain>
    </source>
</reference>
<dbReference type="NCBIfam" id="NF005559">
    <property type="entry name" value="PRK07231.1"/>
    <property type="match status" value="1"/>
</dbReference>
<dbReference type="PRINTS" id="PR00080">
    <property type="entry name" value="SDRFAMILY"/>
</dbReference>
<dbReference type="OrthoDB" id="281764at2157"/>
<protein>
    <submittedName>
        <fullName evidence="3">NAD(P)-dependent dehydrogenase, short-chain alcohol dehydrogenase family</fullName>
    </submittedName>
    <submittedName>
        <fullName evidence="2">SDR family oxidoreductase</fullName>
    </submittedName>
</protein>
<evidence type="ECO:0000313" key="5">
    <source>
        <dbReference type="Proteomes" id="UP000255421"/>
    </source>
</evidence>
<sequence length="256" mass="26475">MSDLLDGRTSVVTGAASGIGRAIALSFAEHGADVVVADIREEPREGGAPTHERIAEETDASAVYVDCDVSERTQLEEAVEAAEEFGGIDVMVNNAGFALGTPFLEVTEEEYDRLMDVNLKGAFFGAQVAAERMVENGGGTIINISSVEGLQGAGGTTPYSTSKGGVRLLTYSLADELGGEGIRVNAIHPGLIRTTLTEQSGLVGGDAEEALLRQIPQGRVGEPEDVAGGAVFLASDLSDYANGESLVLDGGLTSTL</sequence>
<dbReference type="InterPro" id="IPR020904">
    <property type="entry name" value="Sc_DH/Rdtase_CS"/>
</dbReference>
<dbReference type="PRINTS" id="PR00081">
    <property type="entry name" value="GDHRDH"/>
</dbReference>
<dbReference type="Proteomes" id="UP000255421">
    <property type="component" value="Unassembled WGS sequence"/>
</dbReference>
<dbReference type="InterPro" id="IPR036291">
    <property type="entry name" value="NAD(P)-bd_dom_sf"/>
</dbReference>
<organism evidence="3 4">
    <name type="scientific">Halopelagius longus</name>
    <dbReference type="NCBI Taxonomy" id="1236180"/>
    <lineage>
        <taxon>Archaea</taxon>
        <taxon>Methanobacteriati</taxon>
        <taxon>Methanobacteriota</taxon>
        <taxon>Stenosarchaea group</taxon>
        <taxon>Halobacteria</taxon>
        <taxon>Halobacteriales</taxon>
        <taxon>Haloferacaceae</taxon>
    </lineage>
</organism>
<dbReference type="AlphaFoldDB" id="A0A1H0XQM0"/>
<reference evidence="2 5" key="3">
    <citation type="submission" date="2018-07" db="EMBL/GenBank/DDBJ databases">
        <title>Genome sequence of extremly halophilic archaeon Halopelagius longus strain BC12-B1.</title>
        <authorList>
            <person name="Zhang X."/>
        </authorList>
    </citation>
    <scope>NUCLEOTIDE SEQUENCE [LARGE SCALE GENOMIC DNA]</scope>
    <source>
        <strain evidence="2 5">BC12-B1</strain>
    </source>
</reference>
<accession>A0A1H0XQM0</accession>
<dbReference type="GO" id="GO:0016616">
    <property type="term" value="F:oxidoreductase activity, acting on the CH-OH group of donors, NAD or NADP as acceptor"/>
    <property type="evidence" value="ECO:0007669"/>
    <property type="project" value="TreeGrafter"/>
</dbReference>
<comment type="similarity">
    <text evidence="1">Belongs to the short-chain dehydrogenases/reductases (SDR) family.</text>
</comment>
<proteinExistence type="inferred from homology"/>
<dbReference type="Gene3D" id="3.40.50.720">
    <property type="entry name" value="NAD(P)-binding Rossmann-like Domain"/>
    <property type="match status" value="1"/>
</dbReference>
<dbReference type="PROSITE" id="PS00061">
    <property type="entry name" value="ADH_SHORT"/>
    <property type="match status" value="1"/>
</dbReference>
<name>A0A1H0XQM0_9EURY</name>
<dbReference type="EMBL" id="QQST01000001">
    <property type="protein sequence ID" value="RDI72025.1"/>
    <property type="molecule type" value="Genomic_DNA"/>
</dbReference>
<dbReference type="Pfam" id="PF13561">
    <property type="entry name" value="adh_short_C2"/>
    <property type="match status" value="1"/>
</dbReference>
<dbReference type="SUPFAM" id="SSF51735">
    <property type="entry name" value="NAD(P)-binding Rossmann-fold domains"/>
    <property type="match status" value="1"/>
</dbReference>
<keyword evidence="5" id="KW-1185">Reference proteome</keyword>
<gene>
    <name evidence="2" type="ORF">DWB78_10005</name>
    <name evidence="3" type="ORF">SAMN05216278_0106</name>
</gene>
<reference evidence="3" key="1">
    <citation type="submission" date="2016-10" db="EMBL/GenBank/DDBJ databases">
        <authorList>
            <person name="de Groot N.N."/>
        </authorList>
    </citation>
    <scope>NUCLEOTIDE SEQUENCE [LARGE SCALE GENOMIC DNA]</scope>
    <source>
        <strain evidence="3">CGMCC 1.12397</strain>
    </source>
</reference>
<dbReference type="EMBL" id="FNKQ01000001">
    <property type="protein sequence ID" value="SDQ05222.1"/>
    <property type="molecule type" value="Genomic_DNA"/>
</dbReference>
<dbReference type="Proteomes" id="UP000199289">
    <property type="component" value="Unassembled WGS sequence"/>
</dbReference>
<dbReference type="PANTHER" id="PTHR42760">
    <property type="entry name" value="SHORT-CHAIN DEHYDROGENASES/REDUCTASES FAMILY MEMBER"/>
    <property type="match status" value="1"/>
</dbReference>
<evidence type="ECO:0000313" key="2">
    <source>
        <dbReference type="EMBL" id="RDI72025.1"/>
    </source>
</evidence>
<dbReference type="InterPro" id="IPR002347">
    <property type="entry name" value="SDR_fam"/>
</dbReference>
<evidence type="ECO:0000313" key="3">
    <source>
        <dbReference type="EMBL" id="SDQ05222.1"/>
    </source>
</evidence>
<dbReference type="FunFam" id="3.40.50.720:FF:000084">
    <property type="entry name" value="Short-chain dehydrogenase reductase"/>
    <property type="match status" value="1"/>
</dbReference>
<evidence type="ECO:0000313" key="4">
    <source>
        <dbReference type="Proteomes" id="UP000199289"/>
    </source>
</evidence>